<dbReference type="PANTHER" id="PTHR43737">
    <property type="entry name" value="BLL7424 PROTEIN"/>
    <property type="match status" value="1"/>
</dbReference>
<name>A0A6J4L199_9ACTN</name>
<evidence type="ECO:0000313" key="1">
    <source>
        <dbReference type="EMBL" id="CAA9321123.1"/>
    </source>
</evidence>
<dbReference type="EMBL" id="CADCUD010000060">
    <property type="protein sequence ID" value="CAA9321123.1"/>
    <property type="molecule type" value="Genomic_DNA"/>
</dbReference>
<dbReference type="InterPro" id="IPR010869">
    <property type="entry name" value="DUF1501"/>
</dbReference>
<gene>
    <name evidence="1" type="ORF">AVDCRST_MAG46-831</name>
</gene>
<dbReference type="PROSITE" id="PS51318">
    <property type="entry name" value="TAT"/>
    <property type="match status" value="1"/>
</dbReference>
<dbReference type="PANTHER" id="PTHR43737:SF1">
    <property type="entry name" value="DUF1501 DOMAIN-CONTAINING PROTEIN"/>
    <property type="match status" value="1"/>
</dbReference>
<dbReference type="InterPro" id="IPR006311">
    <property type="entry name" value="TAT_signal"/>
</dbReference>
<dbReference type="Pfam" id="PF07394">
    <property type="entry name" value="DUF1501"/>
    <property type="match status" value="1"/>
</dbReference>
<organism evidence="1">
    <name type="scientific">uncultured Nocardioidaceae bacterium</name>
    <dbReference type="NCBI Taxonomy" id="253824"/>
    <lineage>
        <taxon>Bacteria</taxon>
        <taxon>Bacillati</taxon>
        <taxon>Actinomycetota</taxon>
        <taxon>Actinomycetes</taxon>
        <taxon>Propionibacteriales</taxon>
        <taxon>Nocardioidaceae</taxon>
        <taxon>environmental samples</taxon>
    </lineage>
</organism>
<protein>
    <recommendedName>
        <fullName evidence="2">DUF1501 domain-containing protein</fullName>
    </recommendedName>
</protein>
<dbReference type="AlphaFoldDB" id="A0A6J4L199"/>
<proteinExistence type="predicted"/>
<evidence type="ECO:0008006" key="2">
    <source>
        <dbReference type="Google" id="ProtNLM"/>
    </source>
</evidence>
<reference evidence="1" key="1">
    <citation type="submission" date="2020-02" db="EMBL/GenBank/DDBJ databases">
        <authorList>
            <person name="Meier V. D."/>
        </authorList>
    </citation>
    <scope>NUCLEOTIDE SEQUENCE</scope>
    <source>
        <strain evidence="1">AVDCRST_MAG46</strain>
    </source>
</reference>
<accession>A0A6J4L199</accession>
<sequence>MTMTSLPTDACECSDFTASRRRFLAGLGATAGTAVVGGLVGGAFQQVAFGATATSPNVVVVLSLRGGADGLSMVVPHGDAAYADNRPTIAIPTSTLLGRDATFGLHPGFKPLEGMWNEGTFAAVNAVGMPSPNRSHFSAMEIVEDADPGSSERRGWINRMVGLSPGDSPVQAVQMGGSLIPTSLYGSEPVMGLRELSDLLLTGDAREARTHRSSLNTVWANAPGSLGQGARSALRVTRELRSLGATVPKALNGATYPDGDLGDALKSTATMIRAQVGARVVTIDYGSWDMHAGFGTIAWGPMQSMVDELARALAAFFTDLGVLGANVTVVTMSEFGRRIGENGARGLDHGYGNCMLLLGAGVRGGQYHGRWPGLSDARLVDGDLKVNHDNRSVITEVLRSRMPDVSIPTVFPDFTPEPLDTMRP</sequence>